<comment type="caution">
    <text evidence="2">The sequence shown here is derived from an EMBL/GenBank/DDBJ whole genome shotgun (WGS) entry which is preliminary data.</text>
</comment>
<organism evidence="2 3">
    <name type="scientific">Thermocatellispora tengchongensis</name>
    <dbReference type="NCBI Taxonomy" id="1073253"/>
    <lineage>
        <taxon>Bacteria</taxon>
        <taxon>Bacillati</taxon>
        <taxon>Actinomycetota</taxon>
        <taxon>Actinomycetes</taxon>
        <taxon>Streptosporangiales</taxon>
        <taxon>Streptosporangiaceae</taxon>
        <taxon>Thermocatellispora</taxon>
    </lineage>
</organism>
<accession>A0A840NX18</accession>
<dbReference type="PROSITE" id="PS51257">
    <property type="entry name" value="PROKAR_LIPOPROTEIN"/>
    <property type="match status" value="1"/>
</dbReference>
<dbReference type="RefSeq" id="WP_185047586.1">
    <property type="nucleotide sequence ID" value="NZ_BAABIX010000006.1"/>
</dbReference>
<evidence type="ECO:0000313" key="3">
    <source>
        <dbReference type="Proteomes" id="UP000578449"/>
    </source>
</evidence>
<name>A0A840NX18_9ACTN</name>
<protein>
    <submittedName>
        <fullName evidence="2">Uncharacterized protein</fullName>
    </submittedName>
</protein>
<keyword evidence="3" id="KW-1185">Reference proteome</keyword>
<dbReference type="EMBL" id="JACHGN010000001">
    <property type="protein sequence ID" value="MBB5130746.1"/>
    <property type="molecule type" value="Genomic_DNA"/>
</dbReference>
<reference evidence="2 3" key="1">
    <citation type="submission" date="2020-08" db="EMBL/GenBank/DDBJ databases">
        <title>Genomic Encyclopedia of Type Strains, Phase IV (KMG-IV): sequencing the most valuable type-strain genomes for metagenomic binning, comparative biology and taxonomic classification.</title>
        <authorList>
            <person name="Goeker M."/>
        </authorList>
    </citation>
    <scope>NUCLEOTIDE SEQUENCE [LARGE SCALE GENOMIC DNA]</scope>
    <source>
        <strain evidence="2 3">DSM 45615</strain>
    </source>
</reference>
<feature type="chain" id="PRO_5033024114" evidence="1">
    <location>
        <begin position="27"/>
        <end position="159"/>
    </location>
</feature>
<evidence type="ECO:0000313" key="2">
    <source>
        <dbReference type="EMBL" id="MBB5130746.1"/>
    </source>
</evidence>
<keyword evidence="1" id="KW-0732">Signal</keyword>
<dbReference type="AlphaFoldDB" id="A0A840NX18"/>
<feature type="signal peptide" evidence="1">
    <location>
        <begin position="1"/>
        <end position="26"/>
    </location>
</feature>
<sequence length="159" mass="17062">MRSRIILACLVATASCVVLTAPPASATTLTMAGHSTDRASYAEGIHTIYEATPQGLCFGRYTATISGQVSDRHGGDAIGAAVRVTYATCDAEGDDIRQQEIIGRQEPYDPEEKGLDRSTFIWVEPAVRDIRFSVCNWEPGTGKLTDCAPLTPRRSGRGA</sequence>
<proteinExistence type="predicted"/>
<dbReference type="Proteomes" id="UP000578449">
    <property type="component" value="Unassembled WGS sequence"/>
</dbReference>
<gene>
    <name evidence="2" type="ORF">HNP84_000434</name>
</gene>
<evidence type="ECO:0000256" key="1">
    <source>
        <dbReference type="SAM" id="SignalP"/>
    </source>
</evidence>